<evidence type="ECO:0000313" key="3">
    <source>
        <dbReference type="EMBL" id="SCU83932.1"/>
    </source>
</evidence>
<gene>
    <name evidence="3" type="ORF">CNECB9_4260037</name>
</gene>
<dbReference type="Pfam" id="PF03795">
    <property type="entry name" value="YCII"/>
    <property type="match status" value="1"/>
</dbReference>
<dbReference type="EMBL" id="FMSH01000364">
    <property type="protein sequence ID" value="SCU83932.1"/>
    <property type="molecule type" value="Genomic_DNA"/>
</dbReference>
<reference evidence="3" key="1">
    <citation type="submission" date="2016-09" db="EMBL/GenBank/DDBJ databases">
        <authorList>
            <person name="Capua I."/>
            <person name="De Benedictis P."/>
            <person name="Joannis T."/>
            <person name="Lombin L.H."/>
            <person name="Cattoli G."/>
        </authorList>
    </citation>
    <scope>NUCLEOTIDE SEQUENCE</scope>
    <source>
        <strain evidence="3">B9</strain>
    </source>
</reference>
<dbReference type="InterPro" id="IPR051807">
    <property type="entry name" value="Sec-metab_biosynth-assoc"/>
</dbReference>
<evidence type="ECO:0000259" key="2">
    <source>
        <dbReference type="Pfam" id="PF03795"/>
    </source>
</evidence>
<accession>A0A1K0IL61</accession>
<protein>
    <recommendedName>
        <fullName evidence="2">YCII-related domain-containing protein</fullName>
    </recommendedName>
</protein>
<evidence type="ECO:0000256" key="1">
    <source>
        <dbReference type="ARBA" id="ARBA00007689"/>
    </source>
</evidence>
<comment type="similarity">
    <text evidence="1">Belongs to the YciI family.</text>
</comment>
<dbReference type="PANTHER" id="PTHR33606:SF3">
    <property type="entry name" value="PROTEIN YCII"/>
    <property type="match status" value="1"/>
</dbReference>
<dbReference type="Gene3D" id="3.30.70.1060">
    <property type="entry name" value="Dimeric alpha+beta barrel"/>
    <property type="match status" value="1"/>
</dbReference>
<dbReference type="InterPro" id="IPR005545">
    <property type="entry name" value="YCII"/>
</dbReference>
<dbReference type="InterPro" id="IPR011008">
    <property type="entry name" value="Dimeric_a/b-barrel"/>
</dbReference>
<feature type="domain" description="YCII-related" evidence="2">
    <location>
        <begin position="7"/>
        <end position="92"/>
    </location>
</feature>
<organism evidence="3">
    <name type="scientific">Cupriavidus necator</name>
    <name type="common">Alcaligenes eutrophus</name>
    <name type="synonym">Ralstonia eutropha</name>
    <dbReference type="NCBI Taxonomy" id="106590"/>
    <lineage>
        <taxon>Bacteria</taxon>
        <taxon>Pseudomonadati</taxon>
        <taxon>Pseudomonadota</taxon>
        <taxon>Betaproteobacteria</taxon>
        <taxon>Burkholderiales</taxon>
        <taxon>Burkholderiaceae</taxon>
        <taxon>Cupriavidus</taxon>
    </lineage>
</organism>
<name>A0A1K0IL61_CUPNE</name>
<proteinExistence type="inferred from homology"/>
<sequence>MDPDDTYFIIHCLDHADALPRRLASHDAHRAYLAAAPVECVLRGPLMSDGGEHMIGSLFLVRARSKEAVIAFNRSDPFYQAGVWQTIHIHPFQPRADVLDPA</sequence>
<dbReference type="SUPFAM" id="SSF54909">
    <property type="entry name" value="Dimeric alpha+beta barrel"/>
    <property type="match status" value="1"/>
</dbReference>
<dbReference type="AlphaFoldDB" id="A0A1K0IL61"/>
<dbReference type="PANTHER" id="PTHR33606">
    <property type="entry name" value="PROTEIN YCII"/>
    <property type="match status" value="1"/>
</dbReference>
<dbReference type="RefSeq" id="WP_340527622.1">
    <property type="nucleotide sequence ID" value="NZ_FMSH01000364.1"/>
</dbReference>